<dbReference type="EMBL" id="QWJJ01000013">
    <property type="protein sequence ID" value="RII37868.1"/>
    <property type="molecule type" value="Genomic_DNA"/>
</dbReference>
<dbReference type="GO" id="GO:0030313">
    <property type="term" value="C:cell envelope"/>
    <property type="evidence" value="ECO:0007669"/>
    <property type="project" value="UniProtKB-SubCell"/>
</dbReference>
<feature type="signal peptide" evidence="4">
    <location>
        <begin position="1"/>
        <end position="27"/>
    </location>
</feature>
<dbReference type="PANTHER" id="PTHR46847">
    <property type="entry name" value="D-ALLOSE-BINDING PERIPLASMIC PROTEIN-RELATED"/>
    <property type="match status" value="1"/>
</dbReference>
<evidence type="ECO:0000313" key="6">
    <source>
        <dbReference type="EMBL" id="RII37868.1"/>
    </source>
</evidence>
<comment type="subcellular location">
    <subcellularLocation>
        <location evidence="1">Cell envelope</location>
    </subcellularLocation>
</comment>
<keyword evidence="3 4" id="KW-0732">Signal</keyword>
<sequence length="325" mass="34286">MSYLKTLMASGALATAGFAASLGSAQADEPFVVGILGANYAIPAARAQYEGVAAGLKERGIEYKFLDAMLDINKQVSQIDQFVTEGVDALVINVAGDPNAVLAPLKRAEAAGIPVFGIGGTPGFDALVVQADIPSAEQGVRSGDYLCEATGGKGEVALIKTIELPTLSPRWDMARETMQAHCPDLKIVAEERAIPDDSATARPIAENLLTRFPNLTAIWTSGDGPALGAGLAAKSAGRDIIVTGINGEAFAQAGIKQGLIDASWDMEPVKVGYDLSMWVADILQGKVDKPAETVVFTPENVPEWTAETIDQWKPYEERIAFPGLQ</sequence>
<dbReference type="InterPro" id="IPR028082">
    <property type="entry name" value="Peripla_BP_I"/>
</dbReference>
<evidence type="ECO:0000256" key="4">
    <source>
        <dbReference type="SAM" id="SignalP"/>
    </source>
</evidence>
<evidence type="ECO:0000256" key="2">
    <source>
        <dbReference type="ARBA" id="ARBA00007639"/>
    </source>
</evidence>
<dbReference type="InterPro" id="IPR025997">
    <property type="entry name" value="SBP_2_dom"/>
</dbReference>
<evidence type="ECO:0000256" key="3">
    <source>
        <dbReference type="ARBA" id="ARBA00022729"/>
    </source>
</evidence>
<feature type="chain" id="PRO_5017369830" evidence="4">
    <location>
        <begin position="28"/>
        <end position="325"/>
    </location>
</feature>
<dbReference type="Gene3D" id="3.40.50.2300">
    <property type="match status" value="2"/>
</dbReference>
<dbReference type="OrthoDB" id="3600104at2"/>
<name>A0A399IXF6_9RHOB</name>
<accession>A0A399IXF6</accession>
<dbReference type="CDD" id="cd01536">
    <property type="entry name" value="PBP1_ABC_sugar_binding-like"/>
    <property type="match status" value="1"/>
</dbReference>
<keyword evidence="7" id="KW-1185">Reference proteome</keyword>
<dbReference type="AlphaFoldDB" id="A0A399IXF6"/>
<feature type="domain" description="Periplasmic binding protein" evidence="5">
    <location>
        <begin position="38"/>
        <end position="286"/>
    </location>
</feature>
<evidence type="ECO:0000313" key="7">
    <source>
        <dbReference type="Proteomes" id="UP000265848"/>
    </source>
</evidence>
<dbReference type="GO" id="GO:0030246">
    <property type="term" value="F:carbohydrate binding"/>
    <property type="evidence" value="ECO:0007669"/>
    <property type="project" value="UniProtKB-ARBA"/>
</dbReference>
<comment type="similarity">
    <text evidence="2">Belongs to the bacterial solute-binding protein 2 family.</text>
</comment>
<dbReference type="RefSeq" id="WP_119399791.1">
    <property type="nucleotide sequence ID" value="NZ_QWJJ01000013.1"/>
</dbReference>
<dbReference type="Proteomes" id="UP000265848">
    <property type="component" value="Unassembled WGS sequence"/>
</dbReference>
<protein>
    <submittedName>
        <fullName evidence="6">Sugar ABC transporter substrate-binding protein</fullName>
    </submittedName>
</protein>
<organism evidence="6 7">
    <name type="scientific">Pseudooceanicola sediminis</name>
    <dbReference type="NCBI Taxonomy" id="2211117"/>
    <lineage>
        <taxon>Bacteria</taxon>
        <taxon>Pseudomonadati</taxon>
        <taxon>Pseudomonadota</taxon>
        <taxon>Alphaproteobacteria</taxon>
        <taxon>Rhodobacterales</taxon>
        <taxon>Paracoccaceae</taxon>
        <taxon>Pseudooceanicola</taxon>
    </lineage>
</organism>
<gene>
    <name evidence="6" type="ORF">DL237_14420</name>
</gene>
<proteinExistence type="inferred from homology"/>
<dbReference type="SUPFAM" id="SSF53822">
    <property type="entry name" value="Periplasmic binding protein-like I"/>
    <property type="match status" value="1"/>
</dbReference>
<evidence type="ECO:0000256" key="1">
    <source>
        <dbReference type="ARBA" id="ARBA00004196"/>
    </source>
</evidence>
<dbReference type="PANTHER" id="PTHR46847:SF1">
    <property type="entry name" value="D-ALLOSE-BINDING PERIPLASMIC PROTEIN-RELATED"/>
    <property type="match status" value="1"/>
</dbReference>
<reference evidence="6 7" key="1">
    <citation type="submission" date="2018-08" db="EMBL/GenBank/DDBJ databases">
        <title>Pseudooceanicola sediminis CY03 in the family Rhodobacteracea.</title>
        <authorList>
            <person name="Zhang Y.-J."/>
        </authorList>
    </citation>
    <scope>NUCLEOTIDE SEQUENCE [LARGE SCALE GENOMIC DNA]</scope>
    <source>
        <strain evidence="6 7">CY03</strain>
    </source>
</reference>
<evidence type="ECO:0000259" key="5">
    <source>
        <dbReference type="Pfam" id="PF13407"/>
    </source>
</evidence>
<dbReference type="Pfam" id="PF13407">
    <property type="entry name" value="Peripla_BP_4"/>
    <property type="match status" value="1"/>
</dbReference>
<comment type="caution">
    <text evidence="6">The sequence shown here is derived from an EMBL/GenBank/DDBJ whole genome shotgun (WGS) entry which is preliminary data.</text>
</comment>